<evidence type="ECO:0000313" key="2">
    <source>
        <dbReference type="Ensembl" id="ENSTGEP00000001668.1"/>
    </source>
</evidence>
<dbReference type="Proteomes" id="UP000694411">
    <property type="component" value="Chromosome X"/>
</dbReference>
<evidence type="ECO:0000313" key="3">
    <source>
        <dbReference type="Proteomes" id="UP000694411"/>
    </source>
</evidence>
<dbReference type="Ensembl" id="ENSTGET00000002104.1">
    <property type="protein sequence ID" value="ENSTGEP00000001668.1"/>
    <property type="gene ID" value="ENSTGEG00000001541.1"/>
</dbReference>
<name>A0A8D2JU52_THEGE</name>
<protein>
    <submittedName>
        <fullName evidence="2">Uncharacterized protein</fullName>
    </submittedName>
</protein>
<reference evidence="2" key="2">
    <citation type="submission" date="2025-08" db="UniProtKB">
        <authorList>
            <consortium name="Ensembl"/>
        </authorList>
    </citation>
    <scope>IDENTIFICATION</scope>
</reference>
<accession>A0A8D2JU52</accession>
<reference evidence="2" key="1">
    <citation type="submission" date="2018-05" db="EMBL/GenBank/DDBJ databases">
        <title>Whole genome of Theropithecus gelada.</title>
        <authorList>
            <person name="Chiou K.L."/>
            <person name="Snyder-Mackler N."/>
        </authorList>
    </citation>
    <scope>NUCLEOTIDE SEQUENCE [LARGE SCALE GENOMIC DNA]</scope>
</reference>
<sequence length="81" mass="8959">MVSVCRPWPAVATALLALLVCLGELVDAYPIKPEIAPIKAHHSFNKCLPSPSHKVLMVQKGTRYNFSHKKLSDVGRHTINI</sequence>
<keyword evidence="3" id="KW-1185">Reference proteome</keyword>
<proteinExistence type="predicted"/>
<feature type="signal peptide" evidence="1">
    <location>
        <begin position="1"/>
        <end position="28"/>
    </location>
</feature>
<organism evidence="2 3">
    <name type="scientific">Theropithecus gelada</name>
    <name type="common">Gelada baboon</name>
    <dbReference type="NCBI Taxonomy" id="9565"/>
    <lineage>
        <taxon>Eukaryota</taxon>
        <taxon>Metazoa</taxon>
        <taxon>Chordata</taxon>
        <taxon>Craniata</taxon>
        <taxon>Vertebrata</taxon>
        <taxon>Euteleostomi</taxon>
        <taxon>Mammalia</taxon>
        <taxon>Eutheria</taxon>
        <taxon>Euarchontoglires</taxon>
        <taxon>Primates</taxon>
        <taxon>Haplorrhini</taxon>
        <taxon>Catarrhini</taxon>
        <taxon>Cercopithecidae</taxon>
        <taxon>Cercopithecinae</taxon>
        <taxon>Theropithecus</taxon>
    </lineage>
</organism>
<dbReference type="AlphaFoldDB" id="A0A8D2JU52"/>
<reference evidence="2" key="3">
    <citation type="submission" date="2025-09" db="UniProtKB">
        <authorList>
            <consortium name="Ensembl"/>
        </authorList>
    </citation>
    <scope>IDENTIFICATION</scope>
</reference>
<keyword evidence="1" id="KW-0732">Signal</keyword>
<feature type="chain" id="PRO_5034831948" evidence="1">
    <location>
        <begin position="29"/>
        <end position="81"/>
    </location>
</feature>
<evidence type="ECO:0000256" key="1">
    <source>
        <dbReference type="SAM" id="SignalP"/>
    </source>
</evidence>